<accession>A0A562QAT5</accession>
<keyword evidence="4" id="KW-0233">DNA recombination</keyword>
<reference evidence="6 7" key="1">
    <citation type="journal article" date="2015" name="Stand. Genomic Sci.">
        <title>Genomic Encyclopedia of Bacterial and Archaeal Type Strains, Phase III: the genomes of soil and plant-associated and newly described type strains.</title>
        <authorList>
            <person name="Whitman W.B."/>
            <person name="Woyke T."/>
            <person name="Klenk H.P."/>
            <person name="Zhou Y."/>
            <person name="Lilburn T.G."/>
            <person name="Beck B.J."/>
            <person name="De Vos P."/>
            <person name="Vandamme P."/>
            <person name="Eisen J.A."/>
            <person name="Garrity G."/>
            <person name="Hugenholtz P."/>
            <person name="Kyrpides N.C."/>
        </authorList>
    </citation>
    <scope>NUCLEOTIDE SEQUENCE [LARGE SCALE GENOMIC DNA]</scope>
    <source>
        <strain evidence="6 7">CGMCC 1.6858</strain>
    </source>
</reference>
<dbReference type="CDD" id="cd01184">
    <property type="entry name" value="INT_C_like_1"/>
    <property type="match status" value="1"/>
</dbReference>
<evidence type="ECO:0000313" key="7">
    <source>
        <dbReference type="Proteomes" id="UP000316905"/>
    </source>
</evidence>
<dbReference type="SUPFAM" id="SSF56349">
    <property type="entry name" value="DNA breaking-rejoining enzymes"/>
    <property type="match status" value="1"/>
</dbReference>
<protein>
    <submittedName>
        <fullName evidence="6">Phage integrase family protein</fullName>
    </submittedName>
</protein>
<dbReference type="Proteomes" id="UP000316905">
    <property type="component" value="Unassembled WGS sequence"/>
</dbReference>
<comment type="caution">
    <text evidence="6">The sequence shown here is derived from an EMBL/GenBank/DDBJ whole genome shotgun (WGS) entry which is preliminary data.</text>
</comment>
<dbReference type="GO" id="GO:0003677">
    <property type="term" value="F:DNA binding"/>
    <property type="evidence" value="ECO:0007669"/>
    <property type="project" value="UniProtKB-KW"/>
</dbReference>
<dbReference type="PANTHER" id="PTHR30349">
    <property type="entry name" value="PHAGE INTEGRASE-RELATED"/>
    <property type="match status" value="1"/>
</dbReference>
<gene>
    <name evidence="6" type="ORF">IQ22_02429</name>
</gene>
<dbReference type="InterPro" id="IPR013762">
    <property type="entry name" value="Integrase-like_cat_sf"/>
</dbReference>
<dbReference type="Pfam" id="PF00589">
    <property type="entry name" value="Phage_integrase"/>
    <property type="match status" value="1"/>
</dbReference>
<dbReference type="PANTHER" id="PTHR30349:SF41">
    <property type="entry name" value="INTEGRASE_RECOMBINASE PROTEIN MJ0367-RELATED"/>
    <property type="match status" value="1"/>
</dbReference>
<dbReference type="GO" id="GO:0015074">
    <property type="term" value="P:DNA integration"/>
    <property type="evidence" value="ECO:0007669"/>
    <property type="project" value="UniProtKB-KW"/>
</dbReference>
<dbReference type="InterPro" id="IPR002104">
    <property type="entry name" value="Integrase_catalytic"/>
</dbReference>
<comment type="similarity">
    <text evidence="1">Belongs to the 'phage' integrase family.</text>
</comment>
<evidence type="ECO:0000256" key="2">
    <source>
        <dbReference type="ARBA" id="ARBA00022908"/>
    </source>
</evidence>
<keyword evidence="2" id="KW-0229">DNA integration</keyword>
<dbReference type="InterPro" id="IPR011010">
    <property type="entry name" value="DNA_brk_join_enz"/>
</dbReference>
<name>A0A562QAT5_9PSED</name>
<dbReference type="InterPro" id="IPR050090">
    <property type="entry name" value="Tyrosine_recombinase_XerCD"/>
</dbReference>
<keyword evidence="7" id="KW-1185">Reference proteome</keyword>
<keyword evidence="3" id="KW-0238">DNA-binding</keyword>
<evidence type="ECO:0000256" key="3">
    <source>
        <dbReference type="ARBA" id="ARBA00023125"/>
    </source>
</evidence>
<evidence type="ECO:0000256" key="4">
    <source>
        <dbReference type="ARBA" id="ARBA00023172"/>
    </source>
</evidence>
<dbReference type="Gene3D" id="1.10.443.10">
    <property type="entry name" value="Intergrase catalytic core"/>
    <property type="match status" value="1"/>
</dbReference>
<evidence type="ECO:0000259" key="5">
    <source>
        <dbReference type="PROSITE" id="PS51898"/>
    </source>
</evidence>
<sequence>MDHSGGPLLAYITRRETTYYLNLRLPKHVDFMRSTLRLSLGVTERKTALFIASRLAYKVFGYLADHQFDSVGDLKRLCKEWLKESLSDIPERPLRATSTALRATPPKKEPTLEKLAKLYIEEGKRTGAWREGNTQDVERVLRDFFELIGDRTPQDFTPADARLFKELLKRCPQYFGLRPEFSGKPLREIIGSGIEYTPISTTTVNNRLRKVSAFFNWCMQNKYITENPLKGIKVMVAVSAKEARHSFTPADLNILLDLQALRKESLKHVWRFWLVLLGRTTGARMEELCQLHADDITTIQGSACIRISDTHADQKVKTPSSRRIIPIHPQMIRLGFLEYVHRAAPDGVSRIFPELIAVRGQLGHAPSKWFGRYKQKQGITDPRKVFHSFRHTFIDDLREAGVQDSVIKRLVGHEDGSVTFGLYGSREPIKAMADAINSIDVTPLST</sequence>
<organism evidence="6 7">
    <name type="scientific">Pseudomonas duriflava</name>
    <dbReference type="NCBI Taxonomy" id="459528"/>
    <lineage>
        <taxon>Bacteria</taxon>
        <taxon>Pseudomonadati</taxon>
        <taxon>Pseudomonadota</taxon>
        <taxon>Gammaproteobacteria</taxon>
        <taxon>Pseudomonadales</taxon>
        <taxon>Pseudomonadaceae</taxon>
        <taxon>Pseudomonas</taxon>
    </lineage>
</organism>
<dbReference type="InterPro" id="IPR010998">
    <property type="entry name" value="Integrase_recombinase_N"/>
</dbReference>
<dbReference type="AlphaFoldDB" id="A0A562QAT5"/>
<feature type="domain" description="Tyr recombinase" evidence="5">
    <location>
        <begin position="242"/>
        <end position="437"/>
    </location>
</feature>
<dbReference type="EMBL" id="VLKY01000007">
    <property type="protein sequence ID" value="TWI53819.1"/>
    <property type="molecule type" value="Genomic_DNA"/>
</dbReference>
<dbReference type="GO" id="GO:0006310">
    <property type="term" value="P:DNA recombination"/>
    <property type="evidence" value="ECO:0007669"/>
    <property type="project" value="UniProtKB-KW"/>
</dbReference>
<proteinExistence type="inferred from homology"/>
<evidence type="ECO:0000313" key="6">
    <source>
        <dbReference type="EMBL" id="TWI53819.1"/>
    </source>
</evidence>
<dbReference type="PROSITE" id="PS51898">
    <property type="entry name" value="TYR_RECOMBINASE"/>
    <property type="match status" value="1"/>
</dbReference>
<dbReference type="Gene3D" id="1.10.150.130">
    <property type="match status" value="1"/>
</dbReference>
<evidence type="ECO:0000256" key="1">
    <source>
        <dbReference type="ARBA" id="ARBA00008857"/>
    </source>
</evidence>